<dbReference type="PANTHER" id="PTHR33116:SF82">
    <property type="entry name" value="RNASE H FAMILY PROTEIN"/>
    <property type="match status" value="1"/>
</dbReference>
<dbReference type="PANTHER" id="PTHR33116">
    <property type="entry name" value="REVERSE TRANSCRIPTASE ZINC-BINDING DOMAIN-CONTAINING PROTEIN-RELATED-RELATED"/>
    <property type="match status" value="1"/>
</dbReference>
<protein>
    <recommendedName>
        <fullName evidence="3">Reverse transcriptase zinc-binding domain-containing protein</fullName>
    </recommendedName>
</protein>
<reference evidence="4 5" key="1">
    <citation type="submission" date="2018-06" db="EMBL/GenBank/DDBJ databases">
        <title>The Genome of Cuscuta australis (Dodder) Provides Insight into the Evolution of Plant Parasitism.</title>
        <authorList>
            <person name="Liu H."/>
        </authorList>
    </citation>
    <scope>NUCLEOTIDE SEQUENCE [LARGE SCALE GENOMIC DNA]</scope>
    <source>
        <strain evidence="5">cv. Yunnan</strain>
        <tissue evidence="4">Vines</tissue>
    </source>
</reference>
<feature type="domain" description="Reverse transcriptase zinc-binding" evidence="3">
    <location>
        <begin position="296"/>
        <end position="380"/>
    </location>
</feature>
<proteinExistence type="predicted"/>
<keyword evidence="2" id="KW-1133">Transmembrane helix</keyword>
<sequence length="648" mass="74968">MVVETDSMELLHMLRDVPTSNTLLFIKEKIETLNLRLSHTLKEANGAADLLAKQGARNSQCVYFDCFSSLPRAISTEVNFSKSCFFAGKHSSPSTIARMTKALNMKHEKLPFSYLGVTICKGKLKKGHCQGLIKHFDVYLSSWYSKMLTPMGRLLLIKHVLSSIPLHYMAVQSLPISIINLLHRNMANFFWGYNNGRPKHHWRSWESLCCTKEEGGIGIRNLKDLHQAYSLKLWWKAHKDDTLWARFIREKYIRRNSYQEGLVDSPTWKRICRIANSADEHSFSTNGILSWEDGEFTLKKGYNVVRDTGNTQISYKFAWQKLQIPQIRVFQWKVFNEILPFPQLLRKLGYQLPSQCPLCKNHETSTNHTLLHCHFSSRYWNFFTILLQGPCKRDGISLRQHILEWNLRSSSKTIRGNLKMVIAGIIAWHLWKTYNAALYSEEQPSVTKVLHNIKTTIQNWCWNNRDKRWMNKDSKLFELGFQTVYLNRYQLNSFRDVSRNQPIYILYLRQPNPPVQQLPRTKNTHQAAARSEETAGRETNLGSSSSSSPWKFGSQAQGWMLLIFGSVSFILFAFAAGLSKLLPASGNPIIAAIQNDRYYCFLVPLTLPVLVVAVYFPWLSMKLFKHAYDVSYVSENLHYDNGGTRELR</sequence>
<keyword evidence="5" id="KW-1185">Reference proteome</keyword>
<feature type="region of interest" description="Disordered" evidence="1">
    <location>
        <begin position="515"/>
        <end position="549"/>
    </location>
</feature>
<dbReference type="Pfam" id="PF15159">
    <property type="entry name" value="PIG-Y"/>
    <property type="match status" value="1"/>
</dbReference>
<evidence type="ECO:0000313" key="5">
    <source>
        <dbReference type="Proteomes" id="UP000249390"/>
    </source>
</evidence>
<dbReference type="Pfam" id="PF13966">
    <property type="entry name" value="zf-RVT"/>
    <property type="match status" value="1"/>
</dbReference>
<keyword evidence="2" id="KW-0472">Membrane</keyword>
<dbReference type="EMBL" id="NQVE01000034">
    <property type="protein sequence ID" value="RAL52378.1"/>
    <property type="molecule type" value="Genomic_DNA"/>
</dbReference>
<dbReference type="AlphaFoldDB" id="A0A328E6V2"/>
<evidence type="ECO:0000259" key="3">
    <source>
        <dbReference type="Pfam" id="PF13966"/>
    </source>
</evidence>
<feature type="transmembrane region" description="Helical" evidence="2">
    <location>
        <begin position="598"/>
        <end position="618"/>
    </location>
</feature>
<evidence type="ECO:0000313" key="4">
    <source>
        <dbReference type="EMBL" id="RAL52378.1"/>
    </source>
</evidence>
<accession>A0A328E6V2</accession>
<gene>
    <name evidence="4" type="ORF">DM860_007235</name>
</gene>
<evidence type="ECO:0000256" key="1">
    <source>
        <dbReference type="SAM" id="MobiDB-lite"/>
    </source>
</evidence>
<feature type="transmembrane region" description="Helical" evidence="2">
    <location>
        <begin position="558"/>
        <end position="578"/>
    </location>
</feature>
<organism evidence="4 5">
    <name type="scientific">Cuscuta australis</name>
    <dbReference type="NCBI Taxonomy" id="267555"/>
    <lineage>
        <taxon>Eukaryota</taxon>
        <taxon>Viridiplantae</taxon>
        <taxon>Streptophyta</taxon>
        <taxon>Embryophyta</taxon>
        <taxon>Tracheophyta</taxon>
        <taxon>Spermatophyta</taxon>
        <taxon>Magnoliopsida</taxon>
        <taxon>eudicotyledons</taxon>
        <taxon>Gunneridae</taxon>
        <taxon>Pentapetalae</taxon>
        <taxon>asterids</taxon>
        <taxon>lamiids</taxon>
        <taxon>Solanales</taxon>
        <taxon>Convolvulaceae</taxon>
        <taxon>Cuscuteae</taxon>
        <taxon>Cuscuta</taxon>
        <taxon>Cuscuta subgen. Grammica</taxon>
        <taxon>Cuscuta sect. Cleistogrammica</taxon>
    </lineage>
</organism>
<dbReference type="InterPro" id="IPR026960">
    <property type="entry name" value="RVT-Znf"/>
</dbReference>
<evidence type="ECO:0000256" key="2">
    <source>
        <dbReference type="SAM" id="Phobius"/>
    </source>
</evidence>
<comment type="caution">
    <text evidence="4">The sequence shown here is derived from an EMBL/GenBank/DDBJ whole genome shotgun (WGS) entry which is preliminary data.</text>
</comment>
<name>A0A328E6V2_9ASTE</name>
<dbReference type="Proteomes" id="UP000249390">
    <property type="component" value="Unassembled WGS sequence"/>
</dbReference>
<keyword evidence="2" id="KW-0812">Transmembrane</keyword>
<dbReference type="InterPro" id="IPR029164">
    <property type="entry name" value="PIG-Y"/>
</dbReference>